<keyword evidence="3" id="KW-0812">Transmembrane</keyword>
<evidence type="ECO:0000256" key="2">
    <source>
        <dbReference type="ARBA" id="ARBA00023157"/>
    </source>
</evidence>
<evidence type="ECO:0000259" key="4">
    <source>
        <dbReference type="PROSITE" id="PS51034"/>
    </source>
</evidence>
<comment type="caution">
    <text evidence="5">The sequence shown here is derived from an EMBL/GenBank/DDBJ whole genome shotgun (WGS) entry which is preliminary data.</text>
</comment>
<accession>A0AAV6PW65</accession>
<dbReference type="InterPro" id="IPR001507">
    <property type="entry name" value="ZP_dom"/>
</dbReference>
<protein>
    <recommendedName>
        <fullName evidence="4">ZP domain-containing protein</fullName>
    </recommendedName>
</protein>
<sequence>MQFGTENYYYYYEKNALSVIFNLNFLWHIYFLSKCLNKGILLWGFFSLIYIVPFSQYLNPGLQTDSMGLYLCLPLLVVLLQPALCLYNCSSDYNRTPLNSDMTVDCGVSTITLEINLCTAQWAGFNATELALNGAHNNLDCHGAADTGVSPPVIRYQLPVNHSQDNPCRQSLQIVDEAPDPTGPFSNFLSVQSVIITGYIDTPKSDQGIISYSTDLYYHFSCRYQLEYLMNNTKVAASSVSVATSENNGTFIDSLKMSIFNDSDYIHPLVIPSTGLDLRTIIYVEVRAINLTGNFHVLLDHCFSTPTPYNLSQTEQHNFFAGCSVDPRTQVTSNGVFKFSRFNFEAFRFVQHRDQAKSSLYLHCILRLCEPSKCQDLLAACNTRKKRSLTPFGEESKESATVSVGPIYTAQEDMSYTDGYSNGITSGKSDASVTVWLLLSCWFWAAGSS</sequence>
<feature type="transmembrane region" description="Helical" evidence="3">
    <location>
        <begin position="40"/>
        <end position="56"/>
    </location>
</feature>
<evidence type="ECO:0000313" key="5">
    <source>
        <dbReference type="EMBL" id="KAG7478913.1"/>
    </source>
</evidence>
<keyword evidence="6" id="KW-1185">Reference proteome</keyword>
<name>A0AAV6PW65_SOLSE</name>
<evidence type="ECO:0000256" key="1">
    <source>
        <dbReference type="ARBA" id="ARBA00022729"/>
    </source>
</evidence>
<keyword evidence="2" id="KW-1015">Disulfide bond</keyword>
<feature type="domain" description="ZP" evidence="4">
    <location>
        <begin position="105"/>
        <end position="388"/>
    </location>
</feature>
<keyword evidence="3" id="KW-1133">Transmembrane helix</keyword>
<reference evidence="5 6" key="1">
    <citation type="journal article" date="2021" name="Sci. Rep.">
        <title>Chromosome anchoring in Senegalese sole (Solea senegalensis) reveals sex-associated markers and genome rearrangements in flatfish.</title>
        <authorList>
            <person name="Guerrero-Cozar I."/>
            <person name="Gomez-Garrido J."/>
            <person name="Berbel C."/>
            <person name="Martinez-Blanch J.F."/>
            <person name="Alioto T."/>
            <person name="Claros M.G."/>
            <person name="Gagnaire P.A."/>
            <person name="Manchado M."/>
        </authorList>
    </citation>
    <scope>NUCLEOTIDE SEQUENCE [LARGE SCALE GENOMIC DNA]</scope>
    <source>
        <strain evidence="5">Sse05_10M</strain>
    </source>
</reference>
<dbReference type="PANTHER" id="PTHR14002">
    <property type="entry name" value="ENDOGLIN/TGF-BETA RECEPTOR TYPE III"/>
    <property type="match status" value="1"/>
</dbReference>
<dbReference type="AlphaFoldDB" id="A0AAV6PW65"/>
<dbReference type="Proteomes" id="UP000693946">
    <property type="component" value="Linkage Group LG8"/>
</dbReference>
<keyword evidence="1" id="KW-0732">Signal</keyword>
<gene>
    <name evidence="5" type="ORF">JOB18_012563</name>
</gene>
<dbReference type="EMBL" id="JAGKHQ010000020">
    <property type="protein sequence ID" value="KAG7478913.1"/>
    <property type="molecule type" value="Genomic_DNA"/>
</dbReference>
<feature type="transmembrane region" description="Helical" evidence="3">
    <location>
        <begin position="16"/>
        <end position="33"/>
    </location>
</feature>
<dbReference type="PROSITE" id="PS51034">
    <property type="entry name" value="ZP_2"/>
    <property type="match status" value="1"/>
</dbReference>
<feature type="transmembrane region" description="Helical" evidence="3">
    <location>
        <begin position="68"/>
        <end position="87"/>
    </location>
</feature>
<dbReference type="SMART" id="SM00241">
    <property type="entry name" value="ZP"/>
    <property type="match status" value="1"/>
</dbReference>
<proteinExistence type="predicted"/>
<dbReference type="Pfam" id="PF23344">
    <property type="entry name" value="ZP-N"/>
    <property type="match status" value="1"/>
</dbReference>
<evidence type="ECO:0000313" key="6">
    <source>
        <dbReference type="Proteomes" id="UP000693946"/>
    </source>
</evidence>
<keyword evidence="3" id="KW-0472">Membrane</keyword>
<dbReference type="InterPro" id="IPR055356">
    <property type="entry name" value="ZP-N"/>
</dbReference>
<dbReference type="InterPro" id="IPR055355">
    <property type="entry name" value="ZP-C"/>
</dbReference>
<evidence type="ECO:0000256" key="3">
    <source>
        <dbReference type="SAM" id="Phobius"/>
    </source>
</evidence>
<dbReference type="Pfam" id="PF00100">
    <property type="entry name" value="Zona_pellucida"/>
    <property type="match status" value="1"/>
</dbReference>
<organism evidence="5 6">
    <name type="scientific">Solea senegalensis</name>
    <name type="common">Senegalese sole</name>
    <dbReference type="NCBI Taxonomy" id="28829"/>
    <lineage>
        <taxon>Eukaryota</taxon>
        <taxon>Metazoa</taxon>
        <taxon>Chordata</taxon>
        <taxon>Craniata</taxon>
        <taxon>Vertebrata</taxon>
        <taxon>Euteleostomi</taxon>
        <taxon>Actinopterygii</taxon>
        <taxon>Neopterygii</taxon>
        <taxon>Teleostei</taxon>
        <taxon>Neoteleostei</taxon>
        <taxon>Acanthomorphata</taxon>
        <taxon>Carangaria</taxon>
        <taxon>Pleuronectiformes</taxon>
        <taxon>Pleuronectoidei</taxon>
        <taxon>Soleidae</taxon>
        <taxon>Solea</taxon>
    </lineage>
</organism>
<dbReference type="PANTHER" id="PTHR14002:SF14">
    <property type="entry name" value="SI:DKEY-103G5.3"/>
    <property type="match status" value="1"/>
</dbReference>